<organism evidence="1 2">
    <name type="scientific">Thermoproteus sp. AZ2</name>
    <dbReference type="NCBI Taxonomy" id="1609232"/>
    <lineage>
        <taxon>Archaea</taxon>
        <taxon>Thermoproteota</taxon>
        <taxon>Thermoprotei</taxon>
        <taxon>Thermoproteales</taxon>
        <taxon>Thermoproteaceae</taxon>
        <taxon>Thermoproteus</taxon>
    </lineage>
</organism>
<evidence type="ECO:0000313" key="1">
    <source>
        <dbReference type="EMBL" id="MFB6491487.1"/>
    </source>
</evidence>
<reference evidence="1" key="1">
    <citation type="submission" date="2024-07" db="EMBL/GenBank/DDBJ databases">
        <title>Metagenome and Metagenome-Assembled Genomes of Archaea from a hot spring from the geothermal field of Los Azufres, Mexico.</title>
        <authorList>
            <person name="Marin-Paredes R."/>
            <person name="Martinez-Romero E."/>
            <person name="Servin-Garciduenas L.E."/>
        </authorList>
    </citation>
    <scope>NUCLEOTIDE SEQUENCE</scope>
</reference>
<protein>
    <submittedName>
        <fullName evidence="1">ATP-binding cassette domain-containing protein</fullName>
    </submittedName>
</protein>
<keyword evidence="1" id="KW-0547">Nucleotide-binding</keyword>
<dbReference type="EMBL" id="JZWT02000038">
    <property type="protein sequence ID" value="MFB6491487.1"/>
    <property type="molecule type" value="Genomic_DNA"/>
</dbReference>
<dbReference type="Proteomes" id="UP000033636">
    <property type="component" value="Unassembled WGS sequence"/>
</dbReference>
<name>A0ACC6V360_9CREN</name>
<gene>
    <name evidence="1" type="ORF">TU35_009710</name>
</gene>
<proteinExistence type="predicted"/>
<keyword evidence="1" id="KW-0067">ATP-binding</keyword>
<accession>A0ACC6V360</accession>
<sequence>MPIPPDAGILVVNDLRKYFGAVKALDGVSLYVRKGEVVALLGDNGAGKSTFVKTVVGYHQPDGGKIYFEGREVRFRSPLEARMAGIEVVYQELYLIPDLPVYLNIFLAREVAGRLGWLDRKK</sequence>
<comment type="caution">
    <text evidence="1">The sequence shown here is derived from an EMBL/GenBank/DDBJ whole genome shotgun (WGS) entry which is preliminary data.</text>
</comment>
<evidence type="ECO:0000313" key="2">
    <source>
        <dbReference type="Proteomes" id="UP000033636"/>
    </source>
</evidence>